<name>A0A1I7WWS9_HETBA</name>
<sequence>MTTISTEELDYSWSSDNESSDIDTLNDSSTTLINPHHTTSSDKSKPTNKILLNTTRNKITKNKNKCSFCGKNENSTKCSTFPNPLSKRLLLEARSNCFACFHKHTSNYKCKKLGNPCYNCKEIGHHYVLCPIKDSTREQGQAFRTSEQLHLR</sequence>
<protein>
    <submittedName>
        <fullName evidence="3">CCHC-type domain-containing protein</fullName>
    </submittedName>
</protein>
<organism evidence="2 3">
    <name type="scientific">Heterorhabditis bacteriophora</name>
    <name type="common">Entomopathogenic nematode worm</name>
    <dbReference type="NCBI Taxonomy" id="37862"/>
    <lineage>
        <taxon>Eukaryota</taxon>
        <taxon>Metazoa</taxon>
        <taxon>Ecdysozoa</taxon>
        <taxon>Nematoda</taxon>
        <taxon>Chromadorea</taxon>
        <taxon>Rhabditida</taxon>
        <taxon>Rhabditina</taxon>
        <taxon>Rhabditomorpha</taxon>
        <taxon>Strongyloidea</taxon>
        <taxon>Heterorhabditidae</taxon>
        <taxon>Heterorhabditis</taxon>
    </lineage>
</organism>
<reference evidence="3" key="1">
    <citation type="submission" date="2016-11" db="UniProtKB">
        <authorList>
            <consortium name="WormBaseParasite"/>
        </authorList>
    </citation>
    <scope>IDENTIFICATION</scope>
</reference>
<dbReference type="AlphaFoldDB" id="A0A1I7WWS9"/>
<keyword evidence="2" id="KW-1185">Reference proteome</keyword>
<evidence type="ECO:0000313" key="3">
    <source>
        <dbReference type="WBParaSite" id="Hba_09657"/>
    </source>
</evidence>
<accession>A0A1I7WWS9</accession>
<dbReference type="Proteomes" id="UP000095283">
    <property type="component" value="Unplaced"/>
</dbReference>
<proteinExistence type="predicted"/>
<evidence type="ECO:0000313" key="2">
    <source>
        <dbReference type="Proteomes" id="UP000095283"/>
    </source>
</evidence>
<feature type="region of interest" description="Disordered" evidence="1">
    <location>
        <begin position="1"/>
        <end position="48"/>
    </location>
</feature>
<evidence type="ECO:0000256" key="1">
    <source>
        <dbReference type="SAM" id="MobiDB-lite"/>
    </source>
</evidence>
<feature type="compositionally biased region" description="Polar residues" evidence="1">
    <location>
        <begin position="1"/>
        <end position="38"/>
    </location>
</feature>
<dbReference type="WBParaSite" id="Hba_09657">
    <property type="protein sequence ID" value="Hba_09657"/>
    <property type="gene ID" value="Hba_09657"/>
</dbReference>